<evidence type="ECO:0000313" key="19">
    <source>
        <dbReference type="EMBL" id="KAJ3446152.1"/>
    </source>
</evidence>
<accession>A0AAV7Z7F8</accession>
<feature type="lipid moiety-binding region" description="Phosphatidylserine amidated glycine; alternate" evidence="9">
    <location>
        <position position="115"/>
    </location>
</feature>
<protein>
    <recommendedName>
        <fullName evidence="10">Autophagy-related protein</fullName>
    </recommendedName>
</protein>
<dbReference type="EMBL" id="JAOAOG010000047">
    <property type="protein sequence ID" value="KAJ6252165.1"/>
    <property type="molecule type" value="Genomic_DNA"/>
</dbReference>
<evidence type="ECO:0000313" key="16">
    <source>
        <dbReference type="EMBL" id="KAJ3436702.1"/>
    </source>
</evidence>
<dbReference type="EMBL" id="JANTQA010000060">
    <property type="protein sequence ID" value="KAJ3427821.1"/>
    <property type="molecule type" value="Genomic_DNA"/>
</dbReference>
<dbReference type="EMBL" id="JAOAOG010000173">
    <property type="protein sequence ID" value="KAJ6242923.1"/>
    <property type="molecule type" value="Genomic_DNA"/>
</dbReference>
<evidence type="ECO:0000313" key="15">
    <source>
        <dbReference type="EMBL" id="KAJ3434713.1"/>
    </source>
</evidence>
<evidence type="ECO:0000256" key="9">
    <source>
        <dbReference type="PIRSR" id="PIRSR604241-50"/>
    </source>
</evidence>
<dbReference type="EMBL" id="JAOAOG010000291">
    <property type="protein sequence ID" value="KAJ6232523.1"/>
    <property type="molecule type" value="Genomic_DNA"/>
</dbReference>
<dbReference type="Gene3D" id="3.10.20.90">
    <property type="entry name" value="Phosphatidylinositol 3-kinase Catalytic Subunit, Chain A, domain 1"/>
    <property type="match status" value="1"/>
</dbReference>
<keyword evidence="3" id="KW-0963">Cytoplasm</keyword>
<dbReference type="GO" id="GO:0031410">
    <property type="term" value="C:cytoplasmic vesicle"/>
    <property type="evidence" value="ECO:0007669"/>
    <property type="project" value="UniProtKB-KW"/>
</dbReference>
<name>A0AAV7Z7F8_9EUKA</name>
<evidence type="ECO:0000313" key="13">
    <source>
        <dbReference type="EMBL" id="KAJ3427821.1"/>
    </source>
</evidence>
<feature type="region of interest" description="Disordered" evidence="11">
    <location>
        <begin position="1"/>
        <end position="21"/>
    </location>
</feature>
<reference evidence="20" key="1">
    <citation type="submission" date="2022-08" db="EMBL/GenBank/DDBJ databases">
        <title>Novel sulfate-reducing endosymbionts in the free-living metamonad Anaeramoeba.</title>
        <authorList>
            <person name="Jerlstrom-Hultqvist J."/>
            <person name="Cepicka I."/>
            <person name="Gallot-Lavallee L."/>
            <person name="Salas-Leiva D."/>
            <person name="Curtis B.A."/>
            <person name="Zahonova K."/>
            <person name="Pipaliya S."/>
            <person name="Dacks J."/>
            <person name="Roger A.J."/>
        </authorList>
    </citation>
    <scope>NUCLEOTIDE SEQUENCE</scope>
    <source>
        <strain evidence="20">Schooner1</strain>
    </source>
</reference>
<evidence type="ECO:0000256" key="5">
    <source>
        <dbReference type="ARBA" id="ARBA00023136"/>
    </source>
</evidence>
<evidence type="ECO:0000256" key="3">
    <source>
        <dbReference type="ARBA" id="ARBA00022490"/>
    </source>
</evidence>
<evidence type="ECO:0000313" key="20">
    <source>
        <dbReference type="EMBL" id="KAJ6232523.1"/>
    </source>
</evidence>
<keyword evidence="5" id="KW-0472">Membrane</keyword>
<evidence type="ECO:0000313" key="23">
    <source>
        <dbReference type="EMBL" id="KAJ6243177.1"/>
    </source>
</evidence>
<sequence length="116" mass="13478">MSSYKEEHSLEERKSESGRIRSRYPDRIPIICDKAEKSKIAGIDKKKFLVPQDLTVGQFSYIIRKRIKLLPEQAMFILCKNMMLPTSMSMSNVYEESKDEDGFLYLTYSGESTFGF</sequence>
<evidence type="ECO:0000256" key="8">
    <source>
        <dbReference type="ARBA" id="ARBA00037868"/>
    </source>
</evidence>
<dbReference type="PANTHER" id="PTHR10969">
    <property type="entry name" value="MICROTUBULE-ASSOCIATED PROTEINS 1A/1B LIGHT CHAIN 3-RELATED"/>
    <property type="match status" value="1"/>
</dbReference>
<dbReference type="EMBL" id="JAOAOG010000018">
    <property type="protein sequence ID" value="KAJ6254630.1"/>
    <property type="molecule type" value="Genomic_DNA"/>
</dbReference>
<dbReference type="GO" id="GO:0012505">
    <property type="term" value="C:endomembrane system"/>
    <property type="evidence" value="ECO:0007669"/>
    <property type="project" value="UniProtKB-SubCell"/>
</dbReference>
<dbReference type="AlphaFoldDB" id="A0AAV7Z7F8"/>
<dbReference type="EMBL" id="JANTQA010000063">
    <property type="protein sequence ID" value="KAJ3426937.1"/>
    <property type="molecule type" value="Genomic_DNA"/>
</dbReference>
<reference evidence="16" key="2">
    <citation type="submission" date="2022-08" db="EMBL/GenBank/DDBJ databases">
        <title>Novel sulphate-reducing endosymbionts in the free-living metamonad Anaeramoeba.</title>
        <authorList>
            <person name="Jerlstrom-Hultqvist J."/>
            <person name="Cepicka I."/>
            <person name="Gallot-Lavallee L."/>
            <person name="Salas-Leiva D."/>
            <person name="Curtis B.A."/>
            <person name="Zahonova K."/>
            <person name="Pipaliya S."/>
            <person name="Dacks J."/>
            <person name="Roger A.J."/>
        </authorList>
    </citation>
    <scope>NUCLEOTIDE SEQUENCE</scope>
    <source>
        <strain evidence="16">Busselton2</strain>
    </source>
</reference>
<evidence type="ECO:0000313" key="22">
    <source>
        <dbReference type="EMBL" id="KAJ6242923.1"/>
    </source>
</evidence>
<evidence type="ECO:0000313" key="24">
    <source>
        <dbReference type="EMBL" id="KAJ6252165.1"/>
    </source>
</evidence>
<keyword evidence="7" id="KW-0968">Cytoplasmic vesicle</keyword>
<evidence type="ECO:0000256" key="7">
    <source>
        <dbReference type="ARBA" id="ARBA00023329"/>
    </source>
</evidence>
<evidence type="ECO:0000313" key="25">
    <source>
        <dbReference type="EMBL" id="KAJ6254630.1"/>
    </source>
</evidence>
<evidence type="ECO:0000313" key="14">
    <source>
        <dbReference type="EMBL" id="KAJ3433870.1"/>
    </source>
</evidence>
<evidence type="ECO:0000256" key="2">
    <source>
        <dbReference type="ARBA" id="ARBA00007293"/>
    </source>
</evidence>
<comment type="caution">
    <text evidence="16">The sequence shown here is derived from an EMBL/GenBank/DDBJ whole genome shotgun (WGS) entry which is preliminary data.</text>
</comment>
<evidence type="ECO:0000313" key="17">
    <source>
        <dbReference type="EMBL" id="KAJ3443217.1"/>
    </source>
</evidence>
<dbReference type="Proteomes" id="UP001150062">
    <property type="component" value="Unassembled WGS sequence"/>
</dbReference>
<dbReference type="FunFam" id="3.10.20.90:FF:000149">
    <property type="entry name" value="microtubule-associated proteins 1A/1B light chain 3C"/>
    <property type="match status" value="1"/>
</dbReference>
<evidence type="ECO:0000313" key="12">
    <source>
        <dbReference type="EMBL" id="KAJ3426937.1"/>
    </source>
</evidence>
<keyword evidence="4 10" id="KW-0072">Autophagy</keyword>
<gene>
    <name evidence="15" type="ORF">M0812_01834</name>
    <name evidence="19" type="ORF">M0812_08689</name>
    <name evidence="17" type="ORF">M0812_09051</name>
    <name evidence="18" type="ORF">M0812_11457</name>
    <name evidence="16" type="ORF">M0812_18766</name>
    <name evidence="14" type="ORF">M0812_19923</name>
    <name evidence="13" type="ORF">M0812_25451</name>
    <name evidence="12" type="ORF">M0812_26510</name>
    <name evidence="21" type="ORF">M0813_00502</name>
    <name evidence="22" type="ORF">M0813_02776</name>
    <name evidence="20" type="ORF">M0813_04739</name>
    <name evidence="25" type="ORF">M0813_12232</name>
    <name evidence="24" type="ORF">M0813_14313</name>
    <name evidence="23" type="ORF">M0813_22316</name>
</gene>
<comment type="subcellular location">
    <subcellularLocation>
        <location evidence="1">Cytoplasmic vesicle</location>
        <location evidence="1">Autophagosome</location>
    </subcellularLocation>
    <subcellularLocation>
        <location evidence="8">Endomembrane system</location>
        <topology evidence="8">Lipid-anchor</topology>
    </subcellularLocation>
</comment>
<dbReference type="SUPFAM" id="SSF54236">
    <property type="entry name" value="Ubiquitin-like"/>
    <property type="match status" value="1"/>
</dbReference>
<evidence type="ECO:0000313" key="26">
    <source>
        <dbReference type="Proteomes" id="UP001146793"/>
    </source>
</evidence>
<evidence type="ECO:0000313" key="18">
    <source>
        <dbReference type="EMBL" id="KAJ3445575.1"/>
    </source>
</evidence>
<dbReference type="InterPro" id="IPR029071">
    <property type="entry name" value="Ubiquitin-like_domsf"/>
</dbReference>
<dbReference type="Proteomes" id="UP001146793">
    <property type="component" value="Unassembled WGS sequence"/>
</dbReference>
<organism evidence="16 26">
    <name type="scientific">Anaeramoeba flamelloides</name>
    <dbReference type="NCBI Taxonomy" id="1746091"/>
    <lineage>
        <taxon>Eukaryota</taxon>
        <taxon>Metamonada</taxon>
        <taxon>Anaeramoebidae</taxon>
        <taxon>Anaeramoeba</taxon>
    </lineage>
</organism>
<dbReference type="EMBL" id="JAOAOG010000172">
    <property type="protein sequence ID" value="KAJ6243177.1"/>
    <property type="molecule type" value="Genomic_DNA"/>
</dbReference>
<keyword evidence="27" id="KW-1185">Reference proteome</keyword>
<dbReference type="EMBL" id="JAOAOG010000191">
    <property type="protein sequence ID" value="KAJ6241796.1"/>
    <property type="molecule type" value="Genomic_DNA"/>
</dbReference>
<evidence type="ECO:0000256" key="10">
    <source>
        <dbReference type="RuleBase" id="RU004384"/>
    </source>
</evidence>
<evidence type="ECO:0000256" key="6">
    <source>
        <dbReference type="ARBA" id="ARBA00023288"/>
    </source>
</evidence>
<dbReference type="EMBL" id="JANTQA010000045">
    <property type="protein sequence ID" value="KAJ3433870.1"/>
    <property type="molecule type" value="Genomic_DNA"/>
</dbReference>
<dbReference type="InterPro" id="IPR004241">
    <property type="entry name" value="Atg8-like"/>
</dbReference>
<dbReference type="EMBL" id="JANTQA010000021">
    <property type="protein sequence ID" value="KAJ3446152.1"/>
    <property type="molecule type" value="Genomic_DNA"/>
</dbReference>
<dbReference type="EMBL" id="JANTQA010000023">
    <property type="protein sequence ID" value="KAJ3445575.1"/>
    <property type="molecule type" value="Genomic_DNA"/>
</dbReference>
<evidence type="ECO:0000256" key="4">
    <source>
        <dbReference type="ARBA" id="ARBA00023006"/>
    </source>
</evidence>
<evidence type="ECO:0000256" key="11">
    <source>
        <dbReference type="SAM" id="MobiDB-lite"/>
    </source>
</evidence>
<dbReference type="Pfam" id="PF02991">
    <property type="entry name" value="ATG8"/>
    <property type="match status" value="1"/>
</dbReference>
<dbReference type="GO" id="GO:0005776">
    <property type="term" value="C:autophagosome"/>
    <property type="evidence" value="ECO:0007669"/>
    <property type="project" value="UniProtKB-SubCell"/>
</dbReference>
<keyword evidence="6 9" id="KW-0449">Lipoprotein</keyword>
<dbReference type="EMBL" id="JANTQA010000036">
    <property type="protein sequence ID" value="KAJ3436702.1"/>
    <property type="molecule type" value="Genomic_DNA"/>
</dbReference>
<evidence type="ECO:0000256" key="1">
    <source>
        <dbReference type="ARBA" id="ARBA00004419"/>
    </source>
</evidence>
<proteinExistence type="inferred from homology"/>
<dbReference type="GO" id="GO:0016236">
    <property type="term" value="P:macroautophagy"/>
    <property type="evidence" value="ECO:0007669"/>
    <property type="project" value="UniProtKB-ARBA"/>
</dbReference>
<evidence type="ECO:0000313" key="21">
    <source>
        <dbReference type="EMBL" id="KAJ6241796.1"/>
    </source>
</evidence>
<dbReference type="EMBL" id="JANTQA010000023">
    <property type="protein sequence ID" value="KAJ3443217.1"/>
    <property type="molecule type" value="Genomic_DNA"/>
</dbReference>
<comment type="similarity">
    <text evidence="2 10">Belongs to the ATG8 family.</text>
</comment>
<dbReference type="GO" id="GO:0006950">
    <property type="term" value="P:response to stress"/>
    <property type="evidence" value="ECO:0007669"/>
    <property type="project" value="UniProtKB-ARBA"/>
</dbReference>
<dbReference type="EMBL" id="JANTQA010000042">
    <property type="protein sequence ID" value="KAJ3434713.1"/>
    <property type="molecule type" value="Genomic_DNA"/>
</dbReference>
<evidence type="ECO:0000313" key="27">
    <source>
        <dbReference type="Proteomes" id="UP001150062"/>
    </source>
</evidence>